<gene>
    <name evidence="2" type="ORF">FHS67_003050</name>
</gene>
<dbReference type="EMBL" id="JACICB010000010">
    <property type="protein sequence ID" value="MBB3706724.1"/>
    <property type="molecule type" value="Genomic_DNA"/>
</dbReference>
<accession>A0ABR6H892</accession>
<keyword evidence="3" id="KW-1185">Reference proteome</keyword>
<dbReference type="SMART" id="SM00834">
    <property type="entry name" value="CxxC_CXXC_SSSS"/>
    <property type="match status" value="1"/>
</dbReference>
<evidence type="ECO:0000259" key="1">
    <source>
        <dbReference type="SMART" id="SM00834"/>
    </source>
</evidence>
<reference evidence="2 3" key="1">
    <citation type="submission" date="2020-08" db="EMBL/GenBank/DDBJ databases">
        <title>Genomic Encyclopedia of Type Strains, Phase IV (KMG-IV): sequencing the most valuable type-strain genomes for metagenomic binning, comparative biology and taxonomic classification.</title>
        <authorList>
            <person name="Goeker M."/>
        </authorList>
    </citation>
    <scope>NUCLEOTIDE SEQUENCE [LARGE SCALE GENOMIC DNA]</scope>
    <source>
        <strain evidence="2 3">DSM 10368</strain>
    </source>
</reference>
<proteinExistence type="predicted"/>
<name>A0ABR6H892_AMIAI</name>
<dbReference type="RefSeq" id="WP_246790355.1">
    <property type="nucleotide sequence ID" value="NZ_CP015005.1"/>
</dbReference>
<feature type="domain" description="Putative regulatory protein FmdB zinc ribbon" evidence="1">
    <location>
        <begin position="23"/>
        <end position="63"/>
    </location>
</feature>
<dbReference type="Proteomes" id="UP000577697">
    <property type="component" value="Unassembled WGS sequence"/>
</dbReference>
<dbReference type="InterPro" id="IPR013429">
    <property type="entry name" value="Regulatory_FmdB_Zinc_ribbon"/>
</dbReference>
<evidence type="ECO:0000313" key="3">
    <source>
        <dbReference type="Proteomes" id="UP000577697"/>
    </source>
</evidence>
<protein>
    <submittedName>
        <fullName evidence="2">FmdB family regulatory protein</fullName>
    </submittedName>
</protein>
<dbReference type="Pfam" id="PF09723">
    <property type="entry name" value="Zn_ribbon_8"/>
    <property type="match status" value="1"/>
</dbReference>
<dbReference type="NCBIfam" id="TIGR02605">
    <property type="entry name" value="CxxC_CxxC_SSSS"/>
    <property type="match status" value="1"/>
</dbReference>
<sequence>MRAGEGCFARHIVSMDAFWRLVMPLYSYVCDDCGPFEEWVPMQDALRACACPQCEEQSKRDVAAPRLSLMNGKLRRALARSEASGTEPKVVKKAHLAGCGCALCKIGNKPVPTRKKWSIGH</sequence>
<organism evidence="2 3">
    <name type="scientific">Aminobacter aminovorans</name>
    <name type="common">Chelatobacter heintzii</name>
    <dbReference type="NCBI Taxonomy" id="83263"/>
    <lineage>
        <taxon>Bacteria</taxon>
        <taxon>Pseudomonadati</taxon>
        <taxon>Pseudomonadota</taxon>
        <taxon>Alphaproteobacteria</taxon>
        <taxon>Hyphomicrobiales</taxon>
        <taxon>Phyllobacteriaceae</taxon>
        <taxon>Aminobacter</taxon>
    </lineage>
</organism>
<evidence type="ECO:0000313" key="2">
    <source>
        <dbReference type="EMBL" id="MBB3706724.1"/>
    </source>
</evidence>
<comment type="caution">
    <text evidence="2">The sequence shown here is derived from an EMBL/GenBank/DDBJ whole genome shotgun (WGS) entry which is preliminary data.</text>
</comment>